<protein>
    <submittedName>
        <fullName evidence="2">Uncharacterized protein</fullName>
    </submittedName>
</protein>
<comment type="caution">
    <text evidence="2">The sequence shown here is derived from an EMBL/GenBank/DDBJ whole genome shotgun (WGS) entry which is preliminary data.</text>
</comment>
<dbReference type="AlphaFoldDB" id="A0A811S9G8"/>
<gene>
    <name evidence="2" type="ORF">NCGR_LOCUS61567</name>
</gene>
<evidence type="ECO:0000313" key="2">
    <source>
        <dbReference type="EMBL" id="CAD6337469.1"/>
    </source>
</evidence>
<sequence length="189" mass="19482">MARGGALAPGVLYGGVDGPLFHGGSLMPTLSAASPSLDSTGAAPSASAQDPPPIALSCAEDLDLVRCVGDLGHAVSPTGGGHAIFPASSSWGGASLHLVLHQKPSALLYAVQTSSRLPGRSLFLTIPGASAVDALAASPPRVHPPCEIRLRVHFQHARGRGSPEGQRAKESFLKDFDTHKMRLPDSRQC</sequence>
<feature type="region of interest" description="Disordered" evidence="1">
    <location>
        <begin position="157"/>
        <end position="177"/>
    </location>
</feature>
<dbReference type="OrthoDB" id="10662949at2759"/>
<keyword evidence="3" id="KW-1185">Reference proteome</keyword>
<proteinExistence type="predicted"/>
<dbReference type="EMBL" id="CAJGYO010000018">
    <property type="protein sequence ID" value="CAD6337469.1"/>
    <property type="molecule type" value="Genomic_DNA"/>
</dbReference>
<evidence type="ECO:0000256" key="1">
    <source>
        <dbReference type="SAM" id="MobiDB-lite"/>
    </source>
</evidence>
<accession>A0A811S9G8</accession>
<name>A0A811S9G8_9POAL</name>
<organism evidence="2 3">
    <name type="scientific">Miscanthus lutarioriparius</name>
    <dbReference type="NCBI Taxonomy" id="422564"/>
    <lineage>
        <taxon>Eukaryota</taxon>
        <taxon>Viridiplantae</taxon>
        <taxon>Streptophyta</taxon>
        <taxon>Embryophyta</taxon>
        <taxon>Tracheophyta</taxon>
        <taxon>Spermatophyta</taxon>
        <taxon>Magnoliopsida</taxon>
        <taxon>Liliopsida</taxon>
        <taxon>Poales</taxon>
        <taxon>Poaceae</taxon>
        <taxon>PACMAD clade</taxon>
        <taxon>Panicoideae</taxon>
        <taxon>Andropogonodae</taxon>
        <taxon>Andropogoneae</taxon>
        <taxon>Saccharinae</taxon>
        <taxon>Miscanthus</taxon>
    </lineage>
</organism>
<dbReference type="Proteomes" id="UP000604825">
    <property type="component" value="Unassembled WGS sequence"/>
</dbReference>
<evidence type="ECO:0000313" key="3">
    <source>
        <dbReference type="Proteomes" id="UP000604825"/>
    </source>
</evidence>
<feature type="compositionally biased region" description="Basic and acidic residues" evidence="1">
    <location>
        <begin position="166"/>
        <end position="177"/>
    </location>
</feature>
<reference evidence="2" key="1">
    <citation type="submission" date="2020-10" db="EMBL/GenBank/DDBJ databases">
        <authorList>
            <person name="Han B."/>
            <person name="Lu T."/>
            <person name="Zhao Q."/>
            <person name="Huang X."/>
            <person name="Zhao Y."/>
        </authorList>
    </citation>
    <scope>NUCLEOTIDE SEQUENCE</scope>
</reference>